<dbReference type="SUPFAM" id="SSF51569">
    <property type="entry name" value="Aldolase"/>
    <property type="match status" value="1"/>
</dbReference>
<dbReference type="InterPro" id="IPR013785">
    <property type="entry name" value="Aldolase_TIM"/>
</dbReference>
<evidence type="ECO:0000256" key="2">
    <source>
        <dbReference type="ARBA" id="ARBA00006906"/>
    </source>
</evidence>
<dbReference type="RefSeq" id="WP_184532558.1">
    <property type="nucleotide sequence ID" value="NZ_JACHJW010000001.1"/>
</dbReference>
<organism evidence="6 7">
    <name type="scientific">Micromonospora polyrhachis</name>
    <dbReference type="NCBI Taxonomy" id="1282883"/>
    <lineage>
        <taxon>Bacteria</taxon>
        <taxon>Bacillati</taxon>
        <taxon>Actinomycetota</taxon>
        <taxon>Actinomycetes</taxon>
        <taxon>Micromonosporales</taxon>
        <taxon>Micromonosporaceae</taxon>
        <taxon>Micromonospora</taxon>
    </lineage>
</organism>
<comment type="subunit">
    <text evidence="3">Homotrimer.</text>
</comment>
<evidence type="ECO:0000313" key="6">
    <source>
        <dbReference type="EMBL" id="MBB4956874.1"/>
    </source>
</evidence>
<keyword evidence="5" id="KW-0119">Carbohydrate metabolism</keyword>
<comment type="caution">
    <text evidence="6">The sequence shown here is derived from an EMBL/GenBank/DDBJ whole genome shotgun (WGS) entry which is preliminary data.</text>
</comment>
<name>A0A7W7SLD8_9ACTN</name>
<dbReference type="InterPro" id="IPR000887">
    <property type="entry name" value="Aldlse_KDPG_KHG"/>
</dbReference>
<keyword evidence="7" id="KW-1185">Reference proteome</keyword>
<dbReference type="PROSITE" id="PS00160">
    <property type="entry name" value="ALDOLASE_KDPG_KHG_2"/>
    <property type="match status" value="1"/>
</dbReference>
<evidence type="ECO:0000256" key="1">
    <source>
        <dbReference type="ARBA" id="ARBA00004761"/>
    </source>
</evidence>
<dbReference type="EC" id="4.1.2.14" evidence="6"/>
<evidence type="ECO:0000256" key="4">
    <source>
        <dbReference type="ARBA" id="ARBA00023239"/>
    </source>
</evidence>
<dbReference type="Proteomes" id="UP000578819">
    <property type="component" value="Unassembled WGS sequence"/>
</dbReference>
<dbReference type="PANTHER" id="PTHR30246:SF1">
    <property type="entry name" value="2-DEHYDRO-3-DEOXY-6-PHOSPHOGALACTONATE ALDOLASE-RELATED"/>
    <property type="match status" value="1"/>
</dbReference>
<gene>
    <name evidence="6" type="ORF">FHR38_000607</name>
</gene>
<dbReference type="CDD" id="cd00452">
    <property type="entry name" value="KDPG_aldolase"/>
    <property type="match status" value="1"/>
</dbReference>
<accession>A0A7W7SLD8</accession>
<evidence type="ECO:0000256" key="5">
    <source>
        <dbReference type="ARBA" id="ARBA00023277"/>
    </source>
</evidence>
<dbReference type="Pfam" id="PF01081">
    <property type="entry name" value="Aldolase"/>
    <property type="match status" value="1"/>
</dbReference>
<protein>
    <submittedName>
        <fullName evidence="6">2-dehydro-3-deoxyphosphogluconate aldolase/(4S)-4-hydroxy-2-oxoglutarate aldolase</fullName>
        <ecNumber evidence="6">4.1.2.14</ecNumber>
        <ecNumber evidence="6">4.1.3.42</ecNumber>
    </submittedName>
</protein>
<dbReference type="GO" id="GO:0106009">
    <property type="term" value="F:(4S)-4-hydroxy-2-oxoglutarate aldolase activity"/>
    <property type="evidence" value="ECO:0007669"/>
    <property type="project" value="UniProtKB-EC"/>
</dbReference>
<dbReference type="GO" id="GO:0008675">
    <property type="term" value="F:2-dehydro-3-deoxy-phosphogluconate aldolase activity"/>
    <property type="evidence" value="ECO:0007669"/>
    <property type="project" value="UniProtKB-EC"/>
</dbReference>
<dbReference type="EMBL" id="JACHJW010000001">
    <property type="protein sequence ID" value="MBB4956874.1"/>
    <property type="molecule type" value="Genomic_DNA"/>
</dbReference>
<dbReference type="PANTHER" id="PTHR30246">
    <property type="entry name" value="2-KETO-3-DEOXY-6-PHOSPHOGLUCONATE ALDOLASE"/>
    <property type="match status" value="1"/>
</dbReference>
<dbReference type="AlphaFoldDB" id="A0A7W7SLD8"/>
<keyword evidence="4 6" id="KW-0456">Lyase</keyword>
<dbReference type="NCBIfam" id="TIGR01182">
    <property type="entry name" value="eda"/>
    <property type="match status" value="1"/>
</dbReference>
<dbReference type="Gene3D" id="3.20.20.70">
    <property type="entry name" value="Aldolase class I"/>
    <property type="match status" value="1"/>
</dbReference>
<comment type="similarity">
    <text evidence="2">Belongs to the KHG/KDPG aldolase family.</text>
</comment>
<dbReference type="EC" id="4.1.3.42" evidence="6"/>
<proteinExistence type="inferred from homology"/>
<sequence>MNLREVLRAHRLLAVVRADDPDAALDSVLVLAEAGITLIEVSLTSKDAIGVLVRARAALGPEVPLGAGTVLTEADVVQAEQAGAAFVVMPGLAPALAESVRLGLPALVGALTPTEVISASVAGASAVKLFPAAPGGVDYLRTLREPFPDVPFVPFGGVDVESARAYLAAGAVAVGVGSALLGDATRGGDLTHLRERATAFHTALM</sequence>
<reference evidence="6 7" key="1">
    <citation type="submission" date="2020-08" db="EMBL/GenBank/DDBJ databases">
        <title>Sequencing the genomes of 1000 actinobacteria strains.</title>
        <authorList>
            <person name="Klenk H.-P."/>
        </authorList>
    </citation>
    <scope>NUCLEOTIDE SEQUENCE [LARGE SCALE GENOMIC DNA]</scope>
    <source>
        <strain evidence="6 7">DSM 45886</strain>
    </source>
</reference>
<evidence type="ECO:0000313" key="7">
    <source>
        <dbReference type="Proteomes" id="UP000578819"/>
    </source>
</evidence>
<evidence type="ECO:0000256" key="3">
    <source>
        <dbReference type="ARBA" id="ARBA00011233"/>
    </source>
</evidence>
<comment type="pathway">
    <text evidence="1">Carbohydrate acid metabolism.</text>
</comment>
<dbReference type="InterPro" id="IPR031338">
    <property type="entry name" value="KDPG/KHG_AS_2"/>
</dbReference>